<feature type="domain" description="Thiamine pyrophosphate enzyme N-terminal TPP-binding" evidence="8">
    <location>
        <begin position="19"/>
        <end position="128"/>
    </location>
</feature>
<keyword evidence="6" id="KW-0474">Menaquinone biosynthesis</keyword>
<gene>
    <name evidence="6 9" type="primary">menD</name>
    <name evidence="9" type="ORF">ESP57_08735</name>
</gene>
<evidence type="ECO:0000313" key="9">
    <source>
        <dbReference type="EMBL" id="RXZ49031.1"/>
    </source>
</evidence>
<comment type="cofactor">
    <cofactor evidence="6">
        <name>Mg(2+)</name>
        <dbReference type="ChEBI" id="CHEBI:18420"/>
    </cofactor>
    <cofactor evidence="6">
        <name>Mn(2+)</name>
        <dbReference type="ChEBI" id="CHEBI:29035"/>
    </cofactor>
</comment>
<dbReference type="PIRSF" id="PIRSF004983">
    <property type="entry name" value="MenD"/>
    <property type="match status" value="1"/>
</dbReference>
<dbReference type="Proteomes" id="UP000292935">
    <property type="component" value="Unassembled WGS sequence"/>
</dbReference>
<name>A0A4Q2JLI8_9MICO</name>
<evidence type="ECO:0000256" key="4">
    <source>
        <dbReference type="ARBA" id="ARBA00023052"/>
    </source>
</evidence>
<comment type="caution">
    <text evidence="9">The sequence shown here is derived from an EMBL/GenBank/DDBJ whole genome shotgun (WGS) entry which is preliminary data.</text>
</comment>
<comment type="function">
    <text evidence="6">Catalyzes the thiamine diphosphate-dependent decarboxylation of 2-oxoglutarate and the subsequent addition of the resulting succinic semialdehyde-thiamine pyrophosphate anion to isochorismate to yield 2-succinyl-5-enolpyruvyl-6-hydroxy-3-cyclohexene-1-carboxylate (SEPHCHC).</text>
</comment>
<dbReference type="GO" id="GO:0030145">
    <property type="term" value="F:manganese ion binding"/>
    <property type="evidence" value="ECO:0007669"/>
    <property type="project" value="UniProtKB-UniRule"/>
</dbReference>
<evidence type="ECO:0000256" key="5">
    <source>
        <dbReference type="ARBA" id="ARBA00023211"/>
    </source>
</evidence>
<dbReference type="Gene3D" id="3.40.50.970">
    <property type="match status" value="2"/>
</dbReference>
<dbReference type="UniPathway" id="UPA00079"/>
<dbReference type="InterPro" id="IPR012001">
    <property type="entry name" value="Thiamin_PyroP_enz_TPP-bd_dom"/>
</dbReference>
<keyword evidence="10" id="KW-1185">Reference proteome</keyword>
<dbReference type="EMBL" id="SDPO01000002">
    <property type="protein sequence ID" value="RXZ49031.1"/>
    <property type="molecule type" value="Genomic_DNA"/>
</dbReference>
<keyword evidence="5 6" id="KW-0464">Manganese</keyword>
<keyword evidence="1 6" id="KW-0808">Transferase</keyword>
<sequence>MAEPDRRTPASPASDSALALLAAFVREGVVDLVVAPGSRSQALALAAAELERAGAVRLHVRIDERGAAFLAMGLAVESGRPVPVITTSGTAVANLHPAVLEAHHSGVPLIVLSADRPAELRGIRSNQTTMQPGIFAGAVRLERDVAAPDGGAGEADAAARLAREAVAAALGRDADGRPVPHPGPGPVHLNLQLREPLSSAITADLLAERGLLAEPVEARGATRAGAPSAGSGNSEGHSAPIPSGPRTIVVAGAGAGPGAEEFARDGGWPLIAEVSSGAHFGPNLVVAYRELLHEPGFGDEIERVVVFGHPTLSREVPALVQREGVETIVVAPWGIEWFNPGRRVARFERAVHTETRPQSSEERAWTGRWVRASRMLVEAGLPTVPLQRDGVDETGHASDFEAQREYMKAQLAAMRAPITRRMLVDAVWSATWPHDRLLFGASRLIRDADRAVPGRRIPVHANRGLAGIDGTVATAIGIAIASQVAHPGEGDASAGLPSEADAAAHAAATASSPALAARGGVTRAVIGDLTLLHDVGSMLLGEGEHRPRVQLIVGNDGGGTIFDSLEVAASAPADAFDRVQFTPQHVDLASLAAAYGWRYTRATTRSELHDALGTRVDGPSILEVPLPR</sequence>
<evidence type="ECO:0000256" key="6">
    <source>
        <dbReference type="HAMAP-Rule" id="MF_01659"/>
    </source>
</evidence>
<evidence type="ECO:0000256" key="7">
    <source>
        <dbReference type="SAM" id="MobiDB-lite"/>
    </source>
</evidence>
<dbReference type="OrthoDB" id="9791859at2"/>
<dbReference type="CDD" id="cd02009">
    <property type="entry name" value="TPP_SHCHC_synthase"/>
    <property type="match status" value="1"/>
</dbReference>
<dbReference type="PANTHER" id="PTHR42916:SF1">
    <property type="entry name" value="PROTEIN PHYLLO, CHLOROPLASTIC"/>
    <property type="match status" value="1"/>
</dbReference>
<comment type="pathway">
    <text evidence="6">Quinol/quinone metabolism; menaquinone biosynthesis.</text>
</comment>
<reference evidence="9 10" key="1">
    <citation type="submission" date="2019-01" db="EMBL/GenBank/DDBJ databases">
        <authorList>
            <person name="Li J."/>
        </authorList>
    </citation>
    <scope>NUCLEOTIDE SEQUENCE [LARGE SCALE GENOMIC DNA]</scope>
    <source>
        <strain evidence="9 10">CCUG 35506</strain>
    </source>
</reference>
<dbReference type="PANTHER" id="PTHR42916">
    <property type="entry name" value="2-SUCCINYL-5-ENOLPYRUVYL-6-HYDROXY-3-CYCLOHEXENE-1-CARBOXYLATE SYNTHASE"/>
    <property type="match status" value="1"/>
</dbReference>
<dbReference type="GO" id="GO:0009234">
    <property type="term" value="P:menaquinone biosynthetic process"/>
    <property type="evidence" value="ECO:0007669"/>
    <property type="project" value="UniProtKB-UniRule"/>
</dbReference>
<dbReference type="SUPFAM" id="SSF52518">
    <property type="entry name" value="Thiamin diphosphate-binding fold (THDP-binding)"/>
    <property type="match status" value="2"/>
</dbReference>
<protein>
    <recommendedName>
        <fullName evidence="6">2-succinyl-5-enolpyruvyl-6-hydroxy-3-cyclohexene-1-carboxylate synthase</fullName>
        <shortName evidence="6">SEPHCHC synthase</shortName>
        <ecNumber evidence="6">2.2.1.9</ecNumber>
    </recommendedName>
    <alternativeName>
        <fullName evidence="6">Menaquinone biosynthesis protein MenD</fullName>
    </alternativeName>
</protein>
<dbReference type="Pfam" id="PF02776">
    <property type="entry name" value="TPP_enzyme_N"/>
    <property type="match status" value="1"/>
</dbReference>
<proteinExistence type="inferred from homology"/>
<dbReference type="UniPathway" id="UPA01057">
    <property type="reaction ID" value="UER00164"/>
</dbReference>
<dbReference type="RefSeq" id="WP_129231257.1">
    <property type="nucleotide sequence ID" value="NZ_SDPO01000002.1"/>
</dbReference>
<comment type="catalytic activity">
    <reaction evidence="6">
        <text>isochorismate + 2-oxoglutarate + H(+) = 5-enolpyruvoyl-6-hydroxy-2-succinyl-cyclohex-3-ene-1-carboxylate + CO2</text>
        <dbReference type="Rhea" id="RHEA:25593"/>
        <dbReference type="ChEBI" id="CHEBI:15378"/>
        <dbReference type="ChEBI" id="CHEBI:16526"/>
        <dbReference type="ChEBI" id="CHEBI:16810"/>
        <dbReference type="ChEBI" id="CHEBI:29780"/>
        <dbReference type="ChEBI" id="CHEBI:58818"/>
        <dbReference type="EC" id="2.2.1.9"/>
    </reaction>
</comment>
<evidence type="ECO:0000256" key="2">
    <source>
        <dbReference type="ARBA" id="ARBA00022723"/>
    </source>
</evidence>
<dbReference type="AlphaFoldDB" id="A0A4Q2JLI8"/>
<organism evidence="9 10">
    <name type="scientific">Agromyces fucosus</name>
    <dbReference type="NCBI Taxonomy" id="41985"/>
    <lineage>
        <taxon>Bacteria</taxon>
        <taxon>Bacillati</taxon>
        <taxon>Actinomycetota</taxon>
        <taxon>Actinomycetes</taxon>
        <taxon>Micrococcales</taxon>
        <taxon>Microbacteriaceae</taxon>
        <taxon>Agromyces</taxon>
    </lineage>
</organism>
<dbReference type="GO" id="GO:0030976">
    <property type="term" value="F:thiamine pyrophosphate binding"/>
    <property type="evidence" value="ECO:0007669"/>
    <property type="project" value="UniProtKB-UniRule"/>
</dbReference>
<accession>A0A4Q2JLI8</accession>
<dbReference type="EC" id="2.2.1.9" evidence="6"/>
<keyword evidence="3 6" id="KW-0460">Magnesium</keyword>
<comment type="subunit">
    <text evidence="6">Homodimer.</text>
</comment>
<dbReference type="InterPro" id="IPR004433">
    <property type="entry name" value="MenaQ_synth_MenD"/>
</dbReference>
<dbReference type="InterPro" id="IPR029061">
    <property type="entry name" value="THDP-binding"/>
</dbReference>
<evidence type="ECO:0000313" key="10">
    <source>
        <dbReference type="Proteomes" id="UP000292935"/>
    </source>
</evidence>
<comment type="cofactor">
    <cofactor evidence="6">
        <name>thiamine diphosphate</name>
        <dbReference type="ChEBI" id="CHEBI:58937"/>
    </cofactor>
    <text evidence="6">Binds 1 thiamine pyrophosphate per subunit.</text>
</comment>
<feature type="region of interest" description="Disordered" evidence="7">
    <location>
        <begin position="222"/>
        <end position="244"/>
    </location>
</feature>
<dbReference type="GO" id="GO:0000287">
    <property type="term" value="F:magnesium ion binding"/>
    <property type="evidence" value="ECO:0007669"/>
    <property type="project" value="UniProtKB-UniRule"/>
</dbReference>
<dbReference type="NCBIfam" id="TIGR00173">
    <property type="entry name" value="menD"/>
    <property type="match status" value="1"/>
</dbReference>
<comment type="similarity">
    <text evidence="6">Belongs to the TPP enzyme family. MenD subfamily.</text>
</comment>
<dbReference type="HAMAP" id="MF_01659">
    <property type="entry name" value="MenD"/>
    <property type="match status" value="1"/>
</dbReference>
<dbReference type="GO" id="GO:0070204">
    <property type="term" value="F:2-succinyl-5-enolpyruvyl-6-hydroxy-3-cyclohexene-1-carboxylic-acid synthase activity"/>
    <property type="evidence" value="ECO:0007669"/>
    <property type="project" value="UniProtKB-UniRule"/>
</dbReference>
<dbReference type="Gene3D" id="3.40.50.1220">
    <property type="entry name" value="TPP-binding domain"/>
    <property type="match status" value="1"/>
</dbReference>
<keyword evidence="4 6" id="KW-0786">Thiamine pyrophosphate</keyword>
<evidence type="ECO:0000256" key="3">
    <source>
        <dbReference type="ARBA" id="ARBA00022842"/>
    </source>
</evidence>
<evidence type="ECO:0000259" key="8">
    <source>
        <dbReference type="Pfam" id="PF02776"/>
    </source>
</evidence>
<evidence type="ECO:0000256" key="1">
    <source>
        <dbReference type="ARBA" id="ARBA00022679"/>
    </source>
</evidence>
<comment type="pathway">
    <text evidence="6">Quinol/quinone metabolism; 1,4-dihydroxy-2-naphthoate biosynthesis; 1,4-dihydroxy-2-naphthoate from chorismate: step 2/7.</text>
</comment>
<keyword evidence="2 6" id="KW-0479">Metal-binding</keyword>